<dbReference type="InterPro" id="IPR040643">
    <property type="entry name" value="MLVIN_C"/>
</dbReference>
<dbReference type="GO" id="GO:0015074">
    <property type="term" value="P:DNA integration"/>
    <property type="evidence" value="ECO:0007669"/>
    <property type="project" value="UniProtKB-KW"/>
</dbReference>
<protein>
    <recommendedName>
        <fullName evidence="4">Gag-Pol polyprotein</fullName>
        <ecNumber evidence="3">2.7.7.49</ecNumber>
        <ecNumber evidence="2">3.1.26.4</ecNumber>
    </recommendedName>
</protein>
<dbReference type="CDD" id="cd09273">
    <property type="entry name" value="RNase_HI_RT_Bel"/>
    <property type="match status" value="1"/>
</dbReference>
<evidence type="ECO:0000256" key="10">
    <source>
        <dbReference type="ARBA" id="ARBA00022842"/>
    </source>
</evidence>
<dbReference type="Pfam" id="PF00077">
    <property type="entry name" value="RVP"/>
    <property type="match status" value="1"/>
</dbReference>
<dbReference type="HOGENOM" id="CLU_000384_10_4_1"/>
<evidence type="ECO:0000256" key="3">
    <source>
        <dbReference type="ARBA" id="ARBA00012493"/>
    </source>
</evidence>
<keyword evidence="13" id="KW-0695">RNA-directed DNA polymerase</keyword>
<feature type="domain" description="Peptidase A2" evidence="15">
    <location>
        <begin position="54"/>
        <end position="127"/>
    </location>
</feature>
<dbReference type="InterPro" id="IPR041577">
    <property type="entry name" value="RT_RNaseH_2"/>
</dbReference>
<dbReference type="Gene3D" id="2.40.70.10">
    <property type="entry name" value="Acid Proteases"/>
    <property type="match status" value="1"/>
</dbReference>
<dbReference type="Pfam" id="PF17919">
    <property type="entry name" value="RT_RNaseH_2"/>
    <property type="match status" value="1"/>
</dbReference>
<keyword evidence="7" id="KW-0540">Nuclease</keyword>
<dbReference type="InterPro" id="IPR001584">
    <property type="entry name" value="Integrase_cat-core"/>
</dbReference>
<dbReference type="Gene3D" id="2.30.30.850">
    <property type="match status" value="1"/>
</dbReference>
<keyword evidence="14" id="KW-0233">DNA recombination</keyword>
<feature type="domain" description="Integrase catalytic" evidence="18">
    <location>
        <begin position="929"/>
        <end position="1095"/>
    </location>
</feature>
<dbReference type="AlphaFoldDB" id="K7E4W9"/>
<dbReference type="InterPro" id="IPR043502">
    <property type="entry name" value="DNA/RNA_pol_sf"/>
</dbReference>
<dbReference type="Gene3D" id="3.10.10.10">
    <property type="entry name" value="HIV Type 1 Reverse Transcriptase, subunit A, domain 1"/>
    <property type="match status" value="1"/>
</dbReference>
<feature type="domain" description="RNase H type-1" evidence="17">
    <location>
        <begin position="664"/>
        <end position="810"/>
    </location>
</feature>
<dbReference type="Gene3D" id="3.10.20.370">
    <property type="match status" value="1"/>
</dbReference>
<dbReference type="PANTHER" id="PTHR33064">
    <property type="entry name" value="POL PROTEIN"/>
    <property type="match status" value="1"/>
</dbReference>
<keyword evidence="5" id="KW-0808">Transferase</keyword>
<dbReference type="InterPro" id="IPR051320">
    <property type="entry name" value="Viral_Replic_Matur_Polypro"/>
</dbReference>
<dbReference type="Bgee" id="ENSMODG00000028815">
    <property type="expression patterns" value="Expressed in digestive system and 10 other cell types or tissues"/>
</dbReference>
<evidence type="ECO:0000313" key="19">
    <source>
        <dbReference type="Ensembl" id="ENSMODP00000040821.2"/>
    </source>
</evidence>
<keyword evidence="10" id="KW-0460">Magnesium</keyword>
<evidence type="ECO:0000259" key="15">
    <source>
        <dbReference type="PROSITE" id="PS50175"/>
    </source>
</evidence>
<evidence type="ECO:0000259" key="17">
    <source>
        <dbReference type="PROSITE" id="PS50879"/>
    </source>
</evidence>
<keyword evidence="8" id="KW-0255">Endonuclease</keyword>
<dbReference type="GO" id="GO:0006310">
    <property type="term" value="P:DNA recombination"/>
    <property type="evidence" value="ECO:0007669"/>
    <property type="project" value="UniProtKB-KW"/>
</dbReference>
<dbReference type="InterPro" id="IPR012337">
    <property type="entry name" value="RNaseH-like_sf"/>
</dbReference>
<evidence type="ECO:0000259" key="18">
    <source>
        <dbReference type="PROSITE" id="PS50994"/>
    </source>
</evidence>
<dbReference type="Pfam" id="PF00078">
    <property type="entry name" value="RVT_1"/>
    <property type="match status" value="1"/>
</dbReference>
<dbReference type="Gene3D" id="3.30.70.270">
    <property type="match status" value="2"/>
</dbReference>
<dbReference type="OMA" id="EECESEY"/>
<dbReference type="eggNOG" id="KOG0017">
    <property type="taxonomic scope" value="Eukaryota"/>
</dbReference>
<dbReference type="PROSITE" id="PS50175">
    <property type="entry name" value="ASP_PROT_RETROV"/>
    <property type="match status" value="1"/>
</dbReference>
<comment type="similarity">
    <text evidence="1">Belongs to the beta type-B retroviral polymerase family. HERV class-II K(HML-2) pol subfamily.</text>
</comment>
<dbReference type="SUPFAM" id="SSF53098">
    <property type="entry name" value="Ribonuclease H-like"/>
    <property type="match status" value="2"/>
</dbReference>
<evidence type="ECO:0000256" key="8">
    <source>
        <dbReference type="ARBA" id="ARBA00022759"/>
    </source>
</evidence>
<dbReference type="InterPro" id="IPR021109">
    <property type="entry name" value="Peptidase_aspartic_dom_sf"/>
</dbReference>
<evidence type="ECO:0000313" key="20">
    <source>
        <dbReference type="Proteomes" id="UP000002280"/>
    </source>
</evidence>
<reference evidence="19" key="2">
    <citation type="submission" date="2025-08" db="UniProtKB">
        <authorList>
            <consortium name="Ensembl"/>
        </authorList>
    </citation>
    <scope>IDENTIFICATION</scope>
</reference>
<organism evidence="19 20">
    <name type="scientific">Monodelphis domestica</name>
    <name type="common">Gray short-tailed opossum</name>
    <dbReference type="NCBI Taxonomy" id="13616"/>
    <lineage>
        <taxon>Eukaryota</taxon>
        <taxon>Metazoa</taxon>
        <taxon>Chordata</taxon>
        <taxon>Craniata</taxon>
        <taxon>Vertebrata</taxon>
        <taxon>Euteleostomi</taxon>
        <taxon>Mammalia</taxon>
        <taxon>Metatheria</taxon>
        <taxon>Didelphimorphia</taxon>
        <taxon>Didelphidae</taxon>
        <taxon>Monodelphis</taxon>
    </lineage>
</organism>
<keyword evidence="11" id="KW-0694">RNA-binding</keyword>
<dbReference type="GO" id="GO:0003723">
    <property type="term" value="F:RNA binding"/>
    <property type="evidence" value="ECO:0007669"/>
    <property type="project" value="UniProtKB-KW"/>
</dbReference>
<dbReference type="InterPro" id="IPR018061">
    <property type="entry name" value="Retropepsins"/>
</dbReference>
<dbReference type="GO" id="GO:0004190">
    <property type="term" value="F:aspartic-type endopeptidase activity"/>
    <property type="evidence" value="ECO:0007669"/>
    <property type="project" value="InterPro"/>
</dbReference>
<evidence type="ECO:0000256" key="13">
    <source>
        <dbReference type="ARBA" id="ARBA00022918"/>
    </source>
</evidence>
<feature type="domain" description="Reverse transcriptase" evidence="16">
    <location>
        <begin position="231"/>
        <end position="418"/>
    </location>
</feature>
<dbReference type="GO" id="GO:0006508">
    <property type="term" value="P:proteolysis"/>
    <property type="evidence" value="ECO:0007669"/>
    <property type="project" value="InterPro"/>
</dbReference>
<proteinExistence type="inferred from homology"/>
<dbReference type="GO" id="GO:0004523">
    <property type="term" value="F:RNA-DNA hybrid ribonuclease activity"/>
    <property type="evidence" value="ECO:0007669"/>
    <property type="project" value="UniProtKB-EC"/>
</dbReference>
<dbReference type="InParanoid" id="K7E4W9"/>
<evidence type="ECO:0000256" key="6">
    <source>
        <dbReference type="ARBA" id="ARBA00022695"/>
    </source>
</evidence>
<dbReference type="Ensembl" id="ENSMODT00000043929.2">
    <property type="protein sequence ID" value="ENSMODP00000040821.2"/>
    <property type="gene ID" value="ENSMODG00000028815.2"/>
</dbReference>
<reference evidence="19" key="3">
    <citation type="submission" date="2025-09" db="UniProtKB">
        <authorList>
            <consortium name="Ensembl"/>
        </authorList>
    </citation>
    <scope>IDENTIFICATION</scope>
</reference>
<dbReference type="Proteomes" id="UP000002280">
    <property type="component" value="Chromosome 3"/>
</dbReference>
<evidence type="ECO:0000256" key="1">
    <source>
        <dbReference type="ARBA" id="ARBA00010879"/>
    </source>
</evidence>
<dbReference type="Gene3D" id="3.30.420.10">
    <property type="entry name" value="Ribonuclease H-like superfamily/Ribonuclease H"/>
    <property type="match status" value="2"/>
</dbReference>
<evidence type="ECO:0000256" key="5">
    <source>
        <dbReference type="ARBA" id="ARBA00022679"/>
    </source>
</evidence>
<dbReference type="PROSITE" id="PS00141">
    <property type="entry name" value="ASP_PROTEASE"/>
    <property type="match status" value="1"/>
</dbReference>
<dbReference type="InterPro" id="IPR001995">
    <property type="entry name" value="Peptidase_A2_cat"/>
</dbReference>
<dbReference type="InterPro" id="IPR041588">
    <property type="entry name" value="Integrase_H2C2"/>
</dbReference>
<keyword evidence="12" id="KW-0229">DNA integration</keyword>
<dbReference type="Gene3D" id="1.10.340.70">
    <property type="match status" value="1"/>
</dbReference>
<keyword evidence="9" id="KW-0378">Hydrolase</keyword>
<dbReference type="InterPro" id="IPR001969">
    <property type="entry name" value="Aspartic_peptidase_AS"/>
</dbReference>
<evidence type="ECO:0000256" key="14">
    <source>
        <dbReference type="ARBA" id="ARBA00023172"/>
    </source>
</evidence>
<evidence type="ECO:0000256" key="9">
    <source>
        <dbReference type="ARBA" id="ARBA00022801"/>
    </source>
</evidence>
<dbReference type="PROSITE" id="PS50878">
    <property type="entry name" value="RT_POL"/>
    <property type="match status" value="1"/>
</dbReference>
<dbReference type="InterPro" id="IPR036397">
    <property type="entry name" value="RNaseH_sf"/>
</dbReference>
<dbReference type="Pfam" id="PF17921">
    <property type="entry name" value="Integrase_H2C2"/>
    <property type="match status" value="1"/>
</dbReference>
<keyword evidence="20" id="KW-1185">Reference proteome</keyword>
<evidence type="ECO:0000259" key="16">
    <source>
        <dbReference type="PROSITE" id="PS50878"/>
    </source>
</evidence>
<dbReference type="PROSITE" id="PS50879">
    <property type="entry name" value="RNASE_H_1"/>
    <property type="match status" value="1"/>
</dbReference>
<dbReference type="GO" id="GO:0003964">
    <property type="term" value="F:RNA-directed DNA polymerase activity"/>
    <property type="evidence" value="ECO:0007669"/>
    <property type="project" value="UniProtKB-KW"/>
</dbReference>
<evidence type="ECO:0000256" key="11">
    <source>
        <dbReference type="ARBA" id="ARBA00022884"/>
    </source>
</evidence>
<dbReference type="Pfam" id="PF00075">
    <property type="entry name" value="RNase_H"/>
    <property type="match status" value="1"/>
</dbReference>
<keyword evidence="6" id="KW-0548">Nucleotidyltransferase</keyword>
<reference evidence="19 20" key="1">
    <citation type="journal article" date="2007" name="Nature">
        <title>Genome of the marsupial Monodelphis domestica reveals innovation in non-coding sequences.</title>
        <authorList>
            <person name="Mikkelsen T.S."/>
            <person name="Wakefield M.J."/>
            <person name="Aken B."/>
            <person name="Amemiya C.T."/>
            <person name="Chang J.L."/>
            <person name="Duke S."/>
            <person name="Garber M."/>
            <person name="Gentles A.J."/>
            <person name="Goodstadt L."/>
            <person name="Heger A."/>
            <person name="Jurka J."/>
            <person name="Kamal M."/>
            <person name="Mauceli E."/>
            <person name="Searle S.M."/>
            <person name="Sharpe T."/>
            <person name="Baker M.L."/>
            <person name="Batzer M.A."/>
            <person name="Benos P.V."/>
            <person name="Belov K."/>
            <person name="Clamp M."/>
            <person name="Cook A."/>
            <person name="Cuff J."/>
            <person name="Das R."/>
            <person name="Davidow L."/>
            <person name="Deakin J.E."/>
            <person name="Fazzari M.J."/>
            <person name="Glass J.L."/>
            <person name="Grabherr M."/>
            <person name="Greally J.M."/>
            <person name="Gu W."/>
            <person name="Hore T.A."/>
            <person name="Huttley G.A."/>
            <person name="Kleber M."/>
            <person name="Jirtle R.L."/>
            <person name="Koina E."/>
            <person name="Lee J.T."/>
            <person name="Mahony S."/>
            <person name="Marra M.A."/>
            <person name="Miller R.D."/>
            <person name="Nicholls R.D."/>
            <person name="Oda M."/>
            <person name="Papenfuss A.T."/>
            <person name="Parra Z.E."/>
            <person name="Pollock D.D."/>
            <person name="Ray D.A."/>
            <person name="Schein J.E."/>
            <person name="Speed T.P."/>
            <person name="Thompson K."/>
            <person name="VandeBerg J.L."/>
            <person name="Wade C.M."/>
            <person name="Walker J.A."/>
            <person name="Waters P.D."/>
            <person name="Webber C."/>
            <person name="Weidman J.R."/>
            <person name="Xie X."/>
            <person name="Zody M.C."/>
            <person name="Baldwin J."/>
            <person name="Abdouelleil A."/>
            <person name="Abdulkadir J."/>
            <person name="Abebe A."/>
            <person name="Abera B."/>
            <person name="Abreu J."/>
            <person name="Acer S.C."/>
            <person name="Aftuck L."/>
            <person name="Alexander A."/>
            <person name="An P."/>
            <person name="Anderson E."/>
            <person name="Anderson S."/>
            <person name="Arachi H."/>
            <person name="Azer M."/>
            <person name="Bachantsang P."/>
            <person name="Barry A."/>
            <person name="Bayul T."/>
            <person name="Berlin A."/>
            <person name="Bessette D."/>
            <person name="Bloom T."/>
            <person name="Bloom T."/>
            <person name="Boguslavskiy L."/>
            <person name="Bonnet C."/>
            <person name="Boukhgalter B."/>
            <person name="Bourzgui I."/>
            <person name="Brown A."/>
            <person name="Cahill P."/>
            <person name="Channer S."/>
            <person name="Cheshatsang Y."/>
            <person name="Chuda L."/>
            <person name="Citroen M."/>
            <person name="Collymore A."/>
            <person name="Cooke P."/>
            <person name="Costello M."/>
            <person name="D'Aco K."/>
            <person name="Daza R."/>
            <person name="De Haan G."/>
            <person name="DeGray S."/>
            <person name="DeMaso C."/>
            <person name="Dhargay N."/>
            <person name="Dooley K."/>
            <person name="Dooley E."/>
            <person name="Doricent M."/>
            <person name="Dorje P."/>
            <person name="Dorjee K."/>
            <person name="Dupes A."/>
            <person name="Elong R."/>
            <person name="Falk J."/>
            <person name="Farina A."/>
            <person name="Faro S."/>
            <person name="Ferguson D."/>
            <person name="Fisher S."/>
            <person name="Foley C.D."/>
            <person name="Franke A."/>
            <person name="Friedrich D."/>
            <person name="Gadbois L."/>
            <person name="Gearin G."/>
            <person name="Gearin C.R."/>
            <person name="Giannoukos G."/>
            <person name="Goode T."/>
            <person name="Graham J."/>
            <person name="Grandbois E."/>
            <person name="Grewal S."/>
            <person name="Gyaltsen K."/>
            <person name="Hafez N."/>
            <person name="Hagos B."/>
            <person name="Hall J."/>
            <person name="Henson C."/>
            <person name="Hollinger A."/>
            <person name="Honan T."/>
            <person name="Huard M.D."/>
            <person name="Hughes L."/>
            <person name="Hurhula B."/>
            <person name="Husby M.E."/>
            <person name="Kamat A."/>
            <person name="Kanga B."/>
            <person name="Kashin S."/>
            <person name="Khazanovich D."/>
            <person name="Kisner P."/>
            <person name="Lance K."/>
            <person name="Lara M."/>
            <person name="Lee W."/>
            <person name="Lennon N."/>
            <person name="Letendre F."/>
            <person name="LeVine R."/>
            <person name="Lipovsky A."/>
            <person name="Liu X."/>
            <person name="Liu J."/>
            <person name="Liu S."/>
            <person name="Lokyitsang T."/>
            <person name="Lokyitsang Y."/>
            <person name="Lubonja R."/>
            <person name="Lui A."/>
            <person name="MacDonald P."/>
            <person name="Magnisalis V."/>
            <person name="Maru K."/>
            <person name="Matthews C."/>
            <person name="McCusker W."/>
            <person name="McDonough S."/>
            <person name="Mehta T."/>
            <person name="Meldrim J."/>
            <person name="Meneus L."/>
            <person name="Mihai O."/>
            <person name="Mihalev A."/>
            <person name="Mihova T."/>
            <person name="Mittelman R."/>
            <person name="Mlenga V."/>
            <person name="Montmayeur A."/>
            <person name="Mulrain L."/>
            <person name="Navidi A."/>
            <person name="Naylor J."/>
            <person name="Negash T."/>
            <person name="Nguyen T."/>
            <person name="Nguyen N."/>
            <person name="Nicol R."/>
            <person name="Norbu C."/>
            <person name="Norbu N."/>
            <person name="Novod N."/>
            <person name="O'Neill B."/>
            <person name="Osman S."/>
            <person name="Markiewicz E."/>
            <person name="Oyono O.L."/>
            <person name="Patti C."/>
            <person name="Phunkhang P."/>
            <person name="Pierre F."/>
            <person name="Priest M."/>
            <person name="Raghuraman S."/>
            <person name="Rege F."/>
            <person name="Reyes R."/>
            <person name="Rise C."/>
            <person name="Rogov P."/>
            <person name="Ross K."/>
            <person name="Ryan E."/>
            <person name="Settipalli S."/>
            <person name="Shea T."/>
            <person name="Sherpa N."/>
            <person name="Shi L."/>
            <person name="Shih D."/>
            <person name="Sparrow T."/>
            <person name="Spaulding J."/>
            <person name="Stalker J."/>
            <person name="Stange-Thomann N."/>
            <person name="Stavropoulos S."/>
            <person name="Stone C."/>
            <person name="Strader C."/>
            <person name="Tesfaye S."/>
            <person name="Thomson T."/>
            <person name="Thoulutsang Y."/>
            <person name="Thoulutsang D."/>
            <person name="Topham K."/>
            <person name="Topping I."/>
            <person name="Tsamla T."/>
            <person name="Vassiliev H."/>
            <person name="Vo A."/>
            <person name="Wangchuk T."/>
            <person name="Wangdi T."/>
            <person name="Weiand M."/>
            <person name="Wilkinson J."/>
            <person name="Wilson A."/>
            <person name="Yadav S."/>
            <person name="Young G."/>
            <person name="Yu Q."/>
            <person name="Zembek L."/>
            <person name="Zhong D."/>
            <person name="Zimmer A."/>
            <person name="Zwirko Z."/>
            <person name="Jaffe D.B."/>
            <person name="Alvarez P."/>
            <person name="Brockman W."/>
            <person name="Butler J."/>
            <person name="Chin C."/>
            <person name="Gnerre S."/>
            <person name="MacCallum I."/>
            <person name="Graves J.A."/>
            <person name="Ponting C.P."/>
            <person name="Breen M."/>
            <person name="Samollow P.B."/>
            <person name="Lander E.S."/>
            <person name="Lindblad-Toh K."/>
        </authorList>
    </citation>
    <scope>NUCLEOTIDE SEQUENCE [LARGE SCALE GENOMIC DNA]</scope>
</reference>
<dbReference type="InterPro" id="IPR000477">
    <property type="entry name" value="RT_dom"/>
</dbReference>
<evidence type="ECO:0000256" key="7">
    <source>
        <dbReference type="ARBA" id="ARBA00022722"/>
    </source>
</evidence>
<dbReference type="Pfam" id="PF18697">
    <property type="entry name" value="MLVIN_C"/>
    <property type="match status" value="1"/>
</dbReference>
<evidence type="ECO:0000256" key="2">
    <source>
        <dbReference type="ARBA" id="ARBA00012180"/>
    </source>
</evidence>
<name>K7E4W9_MONDO</name>
<evidence type="ECO:0000256" key="4">
    <source>
        <dbReference type="ARBA" id="ARBA00018735"/>
    </source>
</evidence>
<dbReference type="PANTHER" id="PTHR33064:SF29">
    <property type="entry name" value="PEPTIDASE A2 DOMAIN-CONTAINING PROTEIN-RELATED"/>
    <property type="match status" value="1"/>
</dbReference>
<dbReference type="GeneTree" id="ENSGT00940000160750"/>
<dbReference type="Pfam" id="PF00665">
    <property type="entry name" value="rve"/>
    <property type="match status" value="1"/>
</dbReference>
<dbReference type="EC" id="3.1.26.4" evidence="2"/>
<accession>K7E4W9</accession>
<sequence length="1198" mass="132420">MMVPGGGGVLGHRNPEDTTFDFPDPDVLLPVVPIHCPPHTNEPHVTLKVGNTYYDCLLDTGASWSVLKRTPDLQCYSIGSENVMGVSGITQRVKRLPPRMVSVGPLEVQHSFLLMPDSPLNLLGRDLLWKLRATITCSPDGSLSLEVPEESLNLLPVLLSENQEAKEPSIFEIPKDIPESLWATSSSDVGLLKSAVPVQIKTKSSPPPSIPQYPLSKEAIEGITPVINSLIEQGIIIPCKSEYNTPILPIKKPKKGPDGKHIYRFVQDLRAVNNHVIKRHSVVSNIHTIISSIPSTATYFTVVDLCSAFFSIPIHENSRHIFAFTWKGSQYTWCRLPQGYVESPSLFEQILSQDTDNITFKNSKLIKYVDDLLLASTDAKTCQEDSKHLLELHKRGHKISKDKVQWCLQKVEYLGFILTAGARYISPKRIENIQKLSAPTPKKQLRAILGATGFCRQWIPCYGEITKPLIALTKDSVPEPLKLEPEHLSALTDLKKAIMSTPALGIPDYNKPFTLYVHERRGVASGVLTQTLGTSQRPIAYYSAQLDPVAAGAPPCLRGVAATALLVTKTIDLVLGCPLTIMCPHEIEALLVKHRTQAFSDQRITRYEITLLNSENITLKRCSTLNPATLLPDLPTSGEPLHNCETLVSMAEKPRDNLLDTPLDNADLILFTDGSSFMRDGIRYTGAAVVSEFATEWSASLPSNISAQGAELRALKQACIIAKDKKATIYTDSRYAFGICHSVGMLWLQRGFLTSAGKSIANAEIINEVLSALKLPKALAVVHCSAHTGGSDPVSRGNDRADAAAKLAAIEGPGLILTLTTTDNLNLSLSYNEKEVEKWKQKFKAKQINGVWVSSEGKPLLPRSFYNQICQSIHKNGHFGTQGIVDSVKRVWIAPGITTVASKVCSAYPICQAYNQHAYRGKAFGGRPLAYTPFEHLQIDFITMPKAGRYTFCLVIVDQLTRWPEAFPTTRATADFVAKILLKEIIPRFGLPARIDSDRGSHFTDSVLNQIYSCLGITPKFHVPYHPQSSGQVERMNKELKTMIGKLCTETHLKWPEILPLALFYLRSRPRGDLHISPFEMLFGHPPIQAKPFSPAYTSLLGGDITIASYIQELQHKLRELHESRAAVQAGPLDFSLHDLNPGDKVYIKNFKRTGATEPSWEGPFQILLTTPTSIKIGERDSWIHCSHVKKASSAETD</sequence>
<dbReference type="PROSITE" id="PS50994">
    <property type="entry name" value="INTEGRASE"/>
    <property type="match status" value="1"/>
</dbReference>
<dbReference type="InterPro" id="IPR043128">
    <property type="entry name" value="Rev_trsase/Diguanyl_cyclase"/>
</dbReference>
<dbReference type="SUPFAM" id="SSF50630">
    <property type="entry name" value="Acid proteases"/>
    <property type="match status" value="1"/>
</dbReference>
<dbReference type="SUPFAM" id="SSF56672">
    <property type="entry name" value="DNA/RNA polymerases"/>
    <property type="match status" value="1"/>
</dbReference>
<dbReference type="EC" id="2.7.7.49" evidence="3"/>
<dbReference type="InterPro" id="IPR002156">
    <property type="entry name" value="RNaseH_domain"/>
</dbReference>
<evidence type="ECO:0000256" key="12">
    <source>
        <dbReference type="ARBA" id="ARBA00022908"/>
    </source>
</evidence>